<evidence type="ECO:0000256" key="4">
    <source>
        <dbReference type="SAM" id="MobiDB-lite"/>
    </source>
</evidence>
<dbReference type="InterPro" id="IPR023932">
    <property type="entry name" value="CE1759_FMN_reduct"/>
</dbReference>
<reference evidence="7" key="1">
    <citation type="journal article" date="2019" name="Int. J. Syst. Evol. Microbiol.">
        <title>The Global Catalogue of Microorganisms (GCM) 10K type strain sequencing project: providing services to taxonomists for standard genome sequencing and annotation.</title>
        <authorList>
            <consortium name="The Broad Institute Genomics Platform"/>
            <consortium name="The Broad Institute Genome Sequencing Center for Infectious Disease"/>
            <person name="Wu L."/>
            <person name="Ma J."/>
        </authorList>
    </citation>
    <scope>NUCLEOTIDE SEQUENCE [LARGE SCALE GENOMIC DNA]</scope>
    <source>
        <strain evidence="7">JCM 15589</strain>
    </source>
</reference>
<dbReference type="Proteomes" id="UP001501138">
    <property type="component" value="Unassembled WGS sequence"/>
</dbReference>
<feature type="domain" description="NADPH-dependent FMN reductase-like" evidence="5">
    <location>
        <begin position="15"/>
        <end position="162"/>
    </location>
</feature>
<dbReference type="InterPro" id="IPR029039">
    <property type="entry name" value="Flavoprotein-like_sf"/>
</dbReference>
<keyword evidence="3" id="KW-0560">Oxidoreductase</keyword>
<feature type="region of interest" description="Disordered" evidence="4">
    <location>
        <begin position="168"/>
        <end position="194"/>
    </location>
</feature>
<protein>
    <submittedName>
        <fullName evidence="6">FMN reductase</fullName>
    </submittedName>
</protein>
<evidence type="ECO:0000256" key="2">
    <source>
        <dbReference type="ARBA" id="ARBA00022643"/>
    </source>
</evidence>
<organism evidence="6 7">
    <name type="scientific">Isoptericola hypogeus</name>
    <dbReference type="NCBI Taxonomy" id="300179"/>
    <lineage>
        <taxon>Bacteria</taxon>
        <taxon>Bacillati</taxon>
        <taxon>Actinomycetota</taxon>
        <taxon>Actinomycetes</taxon>
        <taxon>Micrococcales</taxon>
        <taxon>Promicromonosporaceae</taxon>
        <taxon>Isoptericola</taxon>
    </lineage>
</organism>
<evidence type="ECO:0000256" key="3">
    <source>
        <dbReference type="ARBA" id="ARBA00023002"/>
    </source>
</evidence>
<evidence type="ECO:0000313" key="6">
    <source>
        <dbReference type="EMBL" id="GAA1735921.1"/>
    </source>
</evidence>
<keyword evidence="2" id="KW-0288">FMN</keyword>
<dbReference type="SUPFAM" id="SSF52218">
    <property type="entry name" value="Flavoproteins"/>
    <property type="match status" value="1"/>
</dbReference>
<evidence type="ECO:0000313" key="7">
    <source>
        <dbReference type="Proteomes" id="UP001501138"/>
    </source>
</evidence>
<dbReference type="RefSeq" id="WP_344249842.1">
    <property type="nucleotide sequence ID" value="NZ_BAAAPM010000008.1"/>
</dbReference>
<feature type="compositionally biased region" description="Gly residues" evidence="4">
    <location>
        <begin position="180"/>
        <end position="190"/>
    </location>
</feature>
<name>A0ABP4VRN1_9MICO</name>
<dbReference type="Pfam" id="PF03358">
    <property type="entry name" value="FMN_red"/>
    <property type="match status" value="1"/>
</dbReference>
<dbReference type="PANTHER" id="PTHR43408:SF2">
    <property type="entry name" value="FMN REDUCTASE (NADPH)"/>
    <property type="match status" value="1"/>
</dbReference>
<dbReference type="PANTHER" id="PTHR43408">
    <property type="entry name" value="FMN REDUCTASE (NADPH)"/>
    <property type="match status" value="1"/>
</dbReference>
<feature type="region of interest" description="Disordered" evidence="4">
    <location>
        <begin position="206"/>
        <end position="230"/>
    </location>
</feature>
<dbReference type="Gene3D" id="3.40.50.360">
    <property type="match status" value="1"/>
</dbReference>
<proteinExistence type="predicted"/>
<accession>A0ABP4VRN1</accession>
<evidence type="ECO:0000256" key="1">
    <source>
        <dbReference type="ARBA" id="ARBA00022630"/>
    </source>
</evidence>
<evidence type="ECO:0000259" key="5">
    <source>
        <dbReference type="Pfam" id="PF03358"/>
    </source>
</evidence>
<keyword evidence="1" id="KW-0285">Flavoprotein</keyword>
<gene>
    <name evidence="6" type="ORF">GCM10009809_33880</name>
</gene>
<dbReference type="EMBL" id="BAAAPM010000008">
    <property type="protein sequence ID" value="GAA1735921.1"/>
    <property type="molecule type" value="Genomic_DNA"/>
</dbReference>
<keyword evidence="7" id="KW-1185">Reference proteome</keyword>
<dbReference type="NCBIfam" id="TIGR04037">
    <property type="entry name" value="LLM_duo_CE1759"/>
    <property type="match status" value="1"/>
</dbReference>
<comment type="caution">
    <text evidence="6">The sequence shown here is derived from an EMBL/GenBank/DDBJ whole genome shotgun (WGS) entry which is preliminary data.</text>
</comment>
<dbReference type="InterPro" id="IPR051814">
    <property type="entry name" value="NAD(P)H-dep_FMN_reductase"/>
</dbReference>
<dbReference type="InterPro" id="IPR005025">
    <property type="entry name" value="FMN_Rdtase-like_dom"/>
</dbReference>
<sequence>MTVPTTPGGSPGRTLAVVSAGLSQPSSTRLLADRLADATVRELEDAGHTVRVETIELRDLAHAVVDAMLTRFPSGDLPRALESVTGADGLIAVTPVFTTGYSGLFKSFWDVVDPDALTGTPVLLGATGGTARHSLALEYTMRPLFTYLRADVVPTSVYAATDDWAASADPSTLRQAQPGAGSGQRDGGGLPRRIARAGRELARRVAVRENDGPADPFAATPSFTELLGGS</sequence>